<comment type="caution">
    <text evidence="1">The sequence shown here is derived from an EMBL/GenBank/DDBJ whole genome shotgun (WGS) entry which is preliminary data.</text>
</comment>
<evidence type="ECO:0000313" key="1">
    <source>
        <dbReference type="EMBL" id="OGK42261.1"/>
    </source>
</evidence>
<proteinExistence type="predicted"/>
<gene>
    <name evidence="1" type="ORF">A2954_04600</name>
</gene>
<evidence type="ECO:0000313" key="2">
    <source>
        <dbReference type="Proteomes" id="UP000177698"/>
    </source>
</evidence>
<name>A0A1F7IFX6_9BACT</name>
<reference evidence="1 2" key="1">
    <citation type="journal article" date="2016" name="Nat. Commun.">
        <title>Thousands of microbial genomes shed light on interconnected biogeochemical processes in an aquifer system.</title>
        <authorList>
            <person name="Anantharaman K."/>
            <person name="Brown C.T."/>
            <person name="Hug L.A."/>
            <person name="Sharon I."/>
            <person name="Castelle C.J."/>
            <person name="Probst A.J."/>
            <person name="Thomas B.C."/>
            <person name="Singh A."/>
            <person name="Wilkins M.J."/>
            <person name="Karaoz U."/>
            <person name="Brodie E.L."/>
            <person name="Williams K.H."/>
            <person name="Hubbard S.S."/>
            <person name="Banfield J.F."/>
        </authorList>
    </citation>
    <scope>NUCLEOTIDE SEQUENCE [LARGE SCALE GENOMIC DNA]</scope>
</reference>
<dbReference type="EMBL" id="MGAG01000003">
    <property type="protein sequence ID" value="OGK42261.1"/>
    <property type="molecule type" value="Genomic_DNA"/>
</dbReference>
<dbReference type="Proteomes" id="UP000177698">
    <property type="component" value="Unassembled WGS sequence"/>
</dbReference>
<sequence length="286" mass="33920">MSKEGFARQKILLRETASYLIRDFKYIYNAIGQWVIVFNTNFELGDKFRSTYYFFRHVDDVLDCDRKVNQDPIHYANTMINAIEKEKFDFEIYPILKLAKISLEYLELVKKPGDQPKKLMIDVIKGMMTDNLRLRSGIALKQETLFEEYRKQFYPMHNLQLICIGSEIRFREKIDIFPLLQARIQGLSDLEKDWGKHLINIPLEVLETAQIKPRSAAYEDIIKSPEIRVWIYQEALDCQKQLKRVKEDLATQLAGQNEHYSRIIYWGLIKGLERSLRKIIRDFKGE</sequence>
<accession>A0A1F7IFX6</accession>
<protein>
    <submittedName>
        <fullName evidence="1">Uncharacterized protein</fullName>
    </submittedName>
</protein>
<dbReference type="STRING" id="1802056.A2954_04600"/>
<dbReference type="AlphaFoldDB" id="A0A1F7IFX6"/>
<organism evidence="1 2">
    <name type="scientific">Candidatus Roizmanbacteria bacterium RIFCSPLOWO2_01_FULL_37_12</name>
    <dbReference type="NCBI Taxonomy" id="1802056"/>
    <lineage>
        <taxon>Bacteria</taxon>
        <taxon>Candidatus Roizmaniibacteriota</taxon>
    </lineage>
</organism>